<dbReference type="AlphaFoldDB" id="A0A644ZVA3"/>
<evidence type="ECO:0008006" key="2">
    <source>
        <dbReference type="Google" id="ProtNLM"/>
    </source>
</evidence>
<protein>
    <recommendedName>
        <fullName evidence="2">Iron-only hydrogenase system regulator</fullName>
    </recommendedName>
</protein>
<gene>
    <name evidence="1" type="ORF">SDC9_91537</name>
</gene>
<dbReference type="InterPro" id="IPR027271">
    <property type="entry name" value="Acetolactate_synth/TF_NikR_C"/>
</dbReference>
<name>A0A644ZVA3_9ZZZZ</name>
<accession>A0A644ZVA3</accession>
<dbReference type="NCBIfam" id="TIGR03959">
    <property type="entry name" value="hyd_TM1266"/>
    <property type="match status" value="1"/>
</dbReference>
<comment type="caution">
    <text evidence="1">The sequence shown here is derived from an EMBL/GenBank/DDBJ whole genome shotgun (WGS) entry which is preliminary data.</text>
</comment>
<proteinExistence type="predicted"/>
<reference evidence="1" key="1">
    <citation type="submission" date="2019-08" db="EMBL/GenBank/DDBJ databases">
        <authorList>
            <person name="Kucharzyk K."/>
            <person name="Murdoch R.W."/>
            <person name="Higgins S."/>
            <person name="Loffler F."/>
        </authorList>
    </citation>
    <scope>NUCLEOTIDE SEQUENCE</scope>
</reference>
<organism evidence="1">
    <name type="scientific">bioreactor metagenome</name>
    <dbReference type="NCBI Taxonomy" id="1076179"/>
    <lineage>
        <taxon>unclassified sequences</taxon>
        <taxon>metagenomes</taxon>
        <taxon>ecological metagenomes</taxon>
    </lineage>
</organism>
<dbReference type="InterPro" id="IPR023860">
    <property type="entry name" value="FeFe-hyd_TM1266"/>
</dbReference>
<evidence type="ECO:0000313" key="1">
    <source>
        <dbReference type="EMBL" id="MPM44855.1"/>
    </source>
</evidence>
<dbReference type="Gene3D" id="3.30.70.1150">
    <property type="entry name" value="ACT-like. Chain A, domain 2"/>
    <property type="match status" value="1"/>
</dbReference>
<dbReference type="Pfam" id="PF21699">
    <property type="entry name" value="TM1266-like"/>
    <property type="match status" value="1"/>
</dbReference>
<dbReference type="InterPro" id="IPR045865">
    <property type="entry name" value="ACT-like_dom_sf"/>
</dbReference>
<dbReference type="SUPFAM" id="SSF55021">
    <property type="entry name" value="ACT-like"/>
    <property type="match status" value="1"/>
</dbReference>
<sequence length="71" mass="7615">MEALNGLLHEFGQYIIGRMGVPYPKRGVNIISVAVDAPQEIVSALSGKIGRLNGVTAKTVYAPAEKPQEIH</sequence>
<dbReference type="EMBL" id="VSSQ01010644">
    <property type="protein sequence ID" value="MPM44855.1"/>
    <property type="molecule type" value="Genomic_DNA"/>
</dbReference>